<evidence type="ECO:0000313" key="3">
    <source>
        <dbReference type="Proteomes" id="UP001174936"/>
    </source>
</evidence>
<dbReference type="Proteomes" id="UP001174936">
    <property type="component" value="Unassembled WGS sequence"/>
</dbReference>
<gene>
    <name evidence="2" type="ORF">B0T16DRAFT_452445</name>
</gene>
<evidence type="ECO:0000313" key="2">
    <source>
        <dbReference type="EMBL" id="KAK0656934.1"/>
    </source>
</evidence>
<feature type="compositionally biased region" description="Basic and acidic residues" evidence="1">
    <location>
        <begin position="120"/>
        <end position="140"/>
    </location>
</feature>
<feature type="region of interest" description="Disordered" evidence="1">
    <location>
        <begin position="1"/>
        <end position="158"/>
    </location>
</feature>
<name>A0AA39YQS8_9PEZI</name>
<feature type="compositionally biased region" description="Basic and acidic residues" evidence="1">
    <location>
        <begin position="40"/>
        <end position="65"/>
    </location>
</feature>
<feature type="compositionally biased region" description="Polar residues" evidence="1">
    <location>
        <begin position="76"/>
        <end position="91"/>
    </location>
</feature>
<keyword evidence="3" id="KW-1185">Reference proteome</keyword>
<accession>A0AA39YQS8</accession>
<evidence type="ECO:0000256" key="1">
    <source>
        <dbReference type="SAM" id="MobiDB-lite"/>
    </source>
</evidence>
<proteinExistence type="predicted"/>
<dbReference type="EMBL" id="JAULSV010000001">
    <property type="protein sequence ID" value="KAK0656934.1"/>
    <property type="molecule type" value="Genomic_DNA"/>
</dbReference>
<feature type="compositionally biased region" description="Polar residues" evidence="1">
    <location>
        <begin position="1"/>
        <end position="11"/>
    </location>
</feature>
<feature type="compositionally biased region" description="Basic and acidic residues" evidence="1">
    <location>
        <begin position="148"/>
        <end position="158"/>
    </location>
</feature>
<dbReference type="AlphaFoldDB" id="A0AA39YQS8"/>
<reference evidence="2" key="1">
    <citation type="submission" date="2023-06" db="EMBL/GenBank/DDBJ databases">
        <title>Genome-scale phylogeny and comparative genomics of the fungal order Sordariales.</title>
        <authorList>
            <consortium name="Lawrence Berkeley National Laboratory"/>
            <person name="Hensen N."/>
            <person name="Bonometti L."/>
            <person name="Westerberg I."/>
            <person name="Brannstrom I.O."/>
            <person name="Guillou S."/>
            <person name="Cros-Aarteil S."/>
            <person name="Calhoun S."/>
            <person name="Haridas S."/>
            <person name="Kuo A."/>
            <person name="Mondo S."/>
            <person name="Pangilinan J."/>
            <person name="Riley R."/>
            <person name="Labutti K."/>
            <person name="Andreopoulos B."/>
            <person name="Lipzen A."/>
            <person name="Chen C."/>
            <person name="Yanf M."/>
            <person name="Daum C."/>
            <person name="Ng V."/>
            <person name="Clum A."/>
            <person name="Steindorff A."/>
            <person name="Ohm R."/>
            <person name="Martin F."/>
            <person name="Silar P."/>
            <person name="Natvig D."/>
            <person name="Lalanne C."/>
            <person name="Gautier V."/>
            <person name="Ament-Velasquez S.L."/>
            <person name="Kruys A."/>
            <person name="Hutchinson M.I."/>
            <person name="Powell A.J."/>
            <person name="Barry K."/>
            <person name="Miller A.N."/>
            <person name="Grigoriev I.V."/>
            <person name="Debuchy R."/>
            <person name="Gladieux P."/>
            <person name="Thoren M.H."/>
            <person name="Johannesson H."/>
        </authorList>
    </citation>
    <scope>NUCLEOTIDE SEQUENCE</scope>
    <source>
        <strain evidence="2">SMH2532-1</strain>
    </source>
</reference>
<protein>
    <submittedName>
        <fullName evidence="2">Uncharacterized protein</fullName>
    </submittedName>
</protein>
<organism evidence="2 3">
    <name type="scientific">Cercophora newfieldiana</name>
    <dbReference type="NCBI Taxonomy" id="92897"/>
    <lineage>
        <taxon>Eukaryota</taxon>
        <taxon>Fungi</taxon>
        <taxon>Dikarya</taxon>
        <taxon>Ascomycota</taxon>
        <taxon>Pezizomycotina</taxon>
        <taxon>Sordariomycetes</taxon>
        <taxon>Sordariomycetidae</taxon>
        <taxon>Sordariales</taxon>
        <taxon>Lasiosphaeriaceae</taxon>
        <taxon>Cercophora</taxon>
    </lineage>
</organism>
<comment type="caution">
    <text evidence="2">The sequence shown here is derived from an EMBL/GenBank/DDBJ whole genome shotgun (WGS) entry which is preliminary data.</text>
</comment>
<sequence>MSNSYDSSKSQGYGGQERPREDGGLEPDVFTDLEVPTEVPRWDGGERNRGDGGKENPPRKRDDKGARRHLKEKTPKMSNSYDASKQSSSAGQEAPKWDGGQEPPKRSYYNTPVEPPRYPGELERPRVTGRYEDLEGKKDPNGYIELGPQKRKEEDKSK</sequence>